<evidence type="ECO:0000256" key="2">
    <source>
        <dbReference type="ARBA" id="ARBA00022490"/>
    </source>
</evidence>
<feature type="compositionally biased region" description="Pro residues" evidence="13">
    <location>
        <begin position="24"/>
        <end position="34"/>
    </location>
</feature>
<reference evidence="15 16" key="1">
    <citation type="journal article" date="2023" name="BMC Biol.">
        <title>The compact genome of the sponge Oopsacas minuta (Hexactinellida) is lacking key metazoan core genes.</title>
        <authorList>
            <person name="Santini S."/>
            <person name="Schenkelaars Q."/>
            <person name="Jourda C."/>
            <person name="Duchesne M."/>
            <person name="Belahbib H."/>
            <person name="Rocher C."/>
            <person name="Selva M."/>
            <person name="Riesgo A."/>
            <person name="Vervoort M."/>
            <person name="Leys S.P."/>
            <person name="Kodjabachian L."/>
            <person name="Le Bivic A."/>
            <person name="Borchiellini C."/>
            <person name="Claverie J.M."/>
            <person name="Renard E."/>
        </authorList>
    </citation>
    <scope>NUCLEOTIDE SEQUENCE [LARGE SCALE GENOMIC DNA]</scope>
    <source>
        <strain evidence="15">SPO-2</strain>
    </source>
</reference>
<evidence type="ECO:0000256" key="9">
    <source>
        <dbReference type="ARBA" id="ARBA00037873"/>
    </source>
</evidence>
<evidence type="ECO:0000256" key="10">
    <source>
        <dbReference type="ARBA" id="ARBA00041025"/>
    </source>
</evidence>
<evidence type="ECO:0000256" key="3">
    <source>
        <dbReference type="ARBA" id="ARBA00022723"/>
    </source>
</evidence>
<dbReference type="PANTHER" id="PTHR46212">
    <property type="entry name" value="PEFLIN"/>
    <property type="match status" value="1"/>
</dbReference>
<keyword evidence="2" id="KW-0963">Cytoplasm</keyword>
<dbReference type="GO" id="GO:0048208">
    <property type="term" value="P:COPII vesicle coating"/>
    <property type="evidence" value="ECO:0007669"/>
    <property type="project" value="TreeGrafter"/>
</dbReference>
<evidence type="ECO:0000256" key="13">
    <source>
        <dbReference type="SAM" id="MobiDB-lite"/>
    </source>
</evidence>
<feature type="compositionally biased region" description="Pro residues" evidence="13">
    <location>
        <begin position="133"/>
        <end position="145"/>
    </location>
</feature>
<feature type="compositionally biased region" description="Low complexity" evidence="13">
    <location>
        <begin position="84"/>
        <end position="110"/>
    </location>
</feature>
<dbReference type="Gene3D" id="1.10.238.10">
    <property type="entry name" value="EF-hand"/>
    <property type="match status" value="1"/>
</dbReference>
<comment type="caution">
    <text evidence="15">The sequence shown here is derived from an EMBL/GenBank/DDBJ whole genome shotgun (WGS) entry which is preliminary data.</text>
</comment>
<dbReference type="EMBL" id="JAKMXF010000343">
    <property type="protein sequence ID" value="KAI6647299.1"/>
    <property type="molecule type" value="Genomic_DNA"/>
</dbReference>
<evidence type="ECO:0000256" key="11">
    <source>
        <dbReference type="ARBA" id="ARBA00041490"/>
    </source>
</evidence>
<dbReference type="Proteomes" id="UP001165289">
    <property type="component" value="Unassembled WGS sequence"/>
</dbReference>
<evidence type="ECO:0000256" key="12">
    <source>
        <dbReference type="ARBA" id="ARBA00042606"/>
    </source>
</evidence>
<keyword evidence="5" id="KW-0256">Endoplasmic reticulum</keyword>
<dbReference type="GO" id="GO:0005509">
    <property type="term" value="F:calcium ion binding"/>
    <property type="evidence" value="ECO:0007669"/>
    <property type="project" value="InterPro"/>
</dbReference>
<organism evidence="15 16">
    <name type="scientific">Oopsacas minuta</name>
    <dbReference type="NCBI Taxonomy" id="111878"/>
    <lineage>
        <taxon>Eukaryota</taxon>
        <taxon>Metazoa</taxon>
        <taxon>Porifera</taxon>
        <taxon>Hexactinellida</taxon>
        <taxon>Hexasterophora</taxon>
        <taxon>Lyssacinosida</taxon>
        <taxon>Leucopsacidae</taxon>
        <taxon>Oopsacas</taxon>
    </lineage>
</organism>
<dbReference type="GO" id="GO:0005783">
    <property type="term" value="C:endoplasmic reticulum"/>
    <property type="evidence" value="ECO:0007669"/>
    <property type="project" value="UniProtKB-SubCell"/>
</dbReference>
<evidence type="ECO:0000256" key="7">
    <source>
        <dbReference type="ARBA" id="ARBA00023136"/>
    </source>
</evidence>
<evidence type="ECO:0000256" key="4">
    <source>
        <dbReference type="ARBA" id="ARBA00022737"/>
    </source>
</evidence>
<evidence type="ECO:0000256" key="5">
    <source>
        <dbReference type="ARBA" id="ARBA00022824"/>
    </source>
</evidence>
<feature type="compositionally biased region" description="Low complexity" evidence="13">
    <location>
        <begin position="1"/>
        <end position="23"/>
    </location>
</feature>
<feature type="domain" description="EF-hand" evidence="14">
    <location>
        <begin position="213"/>
        <end position="248"/>
    </location>
</feature>
<dbReference type="InterPro" id="IPR002048">
    <property type="entry name" value="EF_hand_dom"/>
</dbReference>
<comment type="subcellular location">
    <subcellularLocation>
        <location evidence="9">Cytoplasmic vesicle</location>
        <location evidence="9">COPII-coated vesicle membrane</location>
        <topology evidence="9">Peripheral membrane protein</topology>
    </subcellularLocation>
    <subcellularLocation>
        <location evidence="1">Endoplasmic reticulum</location>
    </subcellularLocation>
</comment>
<accession>A0AAV7JFT8</accession>
<dbReference type="PANTHER" id="PTHR46212:SF10">
    <property type="entry name" value="PEFLIN"/>
    <property type="match status" value="1"/>
</dbReference>
<evidence type="ECO:0000313" key="16">
    <source>
        <dbReference type="Proteomes" id="UP001165289"/>
    </source>
</evidence>
<keyword evidence="6" id="KW-0106">Calcium</keyword>
<dbReference type="SUPFAM" id="SSF47473">
    <property type="entry name" value="EF-hand"/>
    <property type="match status" value="1"/>
</dbReference>
<feature type="domain" description="EF-hand" evidence="14">
    <location>
        <begin position="146"/>
        <end position="181"/>
    </location>
</feature>
<proteinExistence type="predicted"/>
<gene>
    <name evidence="15" type="ORF">LOD99_12296</name>
</gene>
<evidence type="ECO:0000259" key="14">
    <source>
        <dbReference type="PROSITE" id="PS50222"/>
    </source>
</evidence>
<dbReference type="Pfam" id="PF13499">
    <property type="entry name" value="EF-hand_7"/>
    <property type="match status" value="1"/>
</dbReference>
<keyword evidence="3" id="KW-0479">Metal-binding</keyword>
<keyword evidence="16" id="KW-1185">Reference proteome</keyword>
<dbReference type="GO" id="GO:0012507">
    <property type="term" value="C:ER to Golgi transport vesicle membrane"/>
    <property type="evidence" value="ECO:0007669"/>
    <property type="project" value="UniProtKB-SubCell"/>
</dbReference>
<evidence type="ECO:0000256" key="1">
    <source>
        <dbReference type="ARBA" id="ARBA00004240"/>
    </source>
</evidence>
<evidence type="ECO:0000256" key="8">
    <source>
        <dbReference type="ARBA" id="ARBA00023329"/>
    </source>
</evidence>
<dbReference type="PROSITE" id="PS00018">
    <property type="entry name" value="EF_HAND_1"/>
    <property type="match status" value="2"/>
</dbReference>
<feature type="region of interest" description="Disordered" evidence="13">
    <location>
        <begin position="1"/>
        <end position="145"/>
    </location>
</feature>
<keyword evidence="4" id="KW-0677">Repeat</keyword>
<dbReference type="GO" id="GO:0048306">
    <property type="term" value="F:calcium-dependent protein binding"/>
    <property type="evidence" value="ECO:0007669"/>
    <property type="project" value="UniProtKB-ARBA"/>
</dbReference>
<dbReference type="InterPro" id="IPR011992">
    <property type="entry name" value="EF-hand-dom_pair"/>
</dbReference>
<dbReference type="InterPro" id="IPR051426">
    <property type="entry name" value="Peflin/Sorcin_CaBP"/>
</dbReference>
<dbReference type="InterPro" id="IPR018247">
    <property type="entry name" value="EF_Hand_1_Ca_BS"/>
</dbReference>
<evidence type="ECO:0000313" key="15">
    <source>
        <dbReference type="EMBL" id="KAI6647299.1"/>
    </source>
</evidence>
<name>A0AAV7JFT8_9METZ</name>
<dbReference type="Pfam" id="PF13405">
    <property type="entry name" value="EF-hand_6"/>
    <property type="match status" value="1"/>
</dbReference>
<dbReference type="AlphaFoldDB" id="A0AAV7JFT8"/>
<evidence type="ECO:0000256" key="6">
    <source>
        <dbReference type="ARBA" id="ARBA00022837"/>
    </source>
</evidence>
<keyword evidence="7" id="KW-0472">Membrane</keyword>
<dbReference type="PROSITE" id="PS50222">
    <property type="entry name" value="EF_HAND_2"/>
    <property type="match status" value="2"/>
</dbReference>
<protein>
    <recommendedName>
        <fullName evidence="10">Peflin</fullName>
    </recommendedName>
    <alternativeName>
        <fullName evidence="11">PEF protein with a long N-terminal hydrophobic domain</fullName>
    </alternativeName>
    <alternativeName>
        <fullName evidence="12">Penta-EF hand domain-containing protein 1</fullName>
    </alternativeName>
</protein>
<dbReference type="SMART" id="SM00054">
    <property type="entry name" value="EFh"/>
    <property type="match status" value="3"/>
</dbReference>
<keyword evidence="8" id="KW-0968">Cytoplasmic vesicle</keyword>
<sequence length="316" mass="34611">MSYGNPNQYQQPPQNYNPQVYAPSHPPGHAPHAPPGYNTGAGAQGYTPYNPAQAAPQVAYHGAAPPSYGQGQPPSTGGYGAPAGYSQPPQYGAQPPAGYSQQSQYGSPSSTYAPPASNPYATSHSGAPGYPTQAPPVPAGPPCPPGVDPTLWQVFKVVDSNNSNSISANELQQALANNNWTQFNSETCRLLIGQFDQNKDGSIDIYEFSHLWKYIQDWRQCFEGFDTDKSGTIDVNELQQAFQTFGYRLSIEFCSLCTRVFDRSDKHSMNFDSFIQCCVLMRSLTDSFRRRDTNLNGQINVSYEDFLEMVMDTGIL</sequence>